<accession>A0A3P7X0E0</accession>
<sequence>MNCVRIDRVQTESQLYRSLSNNRLNGIHDSTSTLLTMKKHLIAWTEQRYGSFFDSMACLRR</sequence>
<reference evidence="1 2" key="1">
    <citation type="submission" date="2018-11" db="EMBL/GenBank/DDBJ databases">
        <authorList>
            <consortium name="Pathogen Informatics"/>
        </authorList>
    </citation>
    <scope>NUCLEOTIDE SEQUENCE [LARGE SCALE GENOMIC DNA]</scope>
    <source>
        <strain evidence="1 2">Zambia</strain>
    </source>
</reference>
<gene>
    <name evidence="1" type="ORF">SMRZ_LOCUS3967</name>
</gene>
<dbReference type="AlphaFoldDB" id="A0A3P7X0E0"/>
<proteinExistence type="predicted"/>
<evidence type="ECO:0000313" key="2">
    <source>
        <dbReference type="Proteomes" id="UP000277204"/>
    </source>
</evidence>
<dbReference type="EMBL" id="UZAI01001204">
    <property type="protein sequence ID" value="VDO59599.1"/>
    <property type="molecule type" value="Genomic_DNA"/>
</dbReference>
<organism evidence="1 2">
    <name type="scientific">Schistosoma margrebowiei</name>
    <dbReference type="NCBI Taxonomy" id="48269"/>
    <lineage>
        <taxon>Eukaryota</taxon>
        <taxon>Metazoa</taxon>
        <taxon>Spiralia</taxon>
        <taxon>Lophotrochozoa</taxon>
        <taxon>Platyhelminthes</taxon>
        <taxon>Trematoda</taxon>
        <taxon>Digenea</taxon>
        <taxon>Strigeidida</taxon>
        <taxon>Schistosomatoidea</taxon>
        <taxon>Schistosomatidae</taxon>
        <taxon>Schistosoma</taxon>
    </lineage>
</organism>
<dbReference type="Proteomes" id="UP000277204">
    <property type="component" value="Unassembled WGS sequence"/>
</dbReference>
<name>A0A3P7X0E0_9TREM</name>
<protein>
    <submittedName>
        <fullName evidence="1">Uncharacterized protein</fullName>
    </submittedName>
</protein>
<keyword evidence="2" id="KW-1185">Reference proteome</keyword>
<evidence type="ECO:0000313" key="1">
    <source>
        <dbReference type="EMBL" id="VDO59599.1"/>
    </source>
</evidence>